<comment type="caution">
    <text evidence="1">The sequence shown here is derived from an EMBL/GenBank/DDBJ whole genome shotgun (WGS) entry which is preliminary data.</text>
</comment>
<evidence type="ECO:0000313" key="2">
    <source>
        <dbReference type="Proteomes" id="UP000315295"/>
    </source>
</evidence>
<proteinExistence type="predicted"/>
<reference evidence="1 2" key="1">
    <citation type="journal article" date="2019" name="G3 (Bethesda)">
        <title>Sequencing of a Wild Apple (Malus baccata) Genome Unravels the Differences Between Cultivated and Wild Apple Species Regarding Disease Resistance and Cold Tolerance.</title>
        <authorList>
            <person name="Chen X."/>
        </authorList>
    </citation>
    <scope>NUCLEOTIDE SEQUENCE [LARGE SCALE GENOMIC DNA]</scope>
    <source>
        <strain evidence="2">cv. Shandingzi</strain>
        <tissue evidence="1">Leaves</tissue>
    </source>
</reference>
<dbReference type="EMBL" id="VIEB01000153">
    <property type="protein sequence ID" value="TQE03525.1"/>
    <property type="molecule type" value="Genomic_DNA"/>
</dbReference>
<sequence>MVQTSIFVPPDFFNKIFGLWSLDLYSLLNPWKSFVWLCSDRCSWPDVTIGEASVGWWRGFVDAWRRIMPHDILKSFEKPTVVTASRLKARLPTPATASHMGGPGLRLRDVIADASHCQQGQGPIASPFLDRWNALFKA</sequence>
<dbReference type="AlphaFoldDB" id="A0A540MXK2"/>
<evidence type="ECO:0000313" key="1">
    <source>
        <dbReference type="EMBL" id="TQE03525.1"/>
    </source>
</evidence>
<name>A0A540MXK2_MALBA</name>
<keyword evidence="2" id="KW-1185">Reference proteome</keyword>
<gene>
    <name evidence="1" type="ORF">C1H46_010840</name>
</gene>
<accession>A0A540MXK2</accession>
<dbReference type="Proteomes" id="UP000315295">
    <property type="component" value="Unassembled WGS sequence"/>
</dbReference>
<protein>
    <submittedName>
        <fullName evidence="1">Uncharacterized protein</fullName>
    </submittedName>
</protein>
<organism evidence="1 2">
    <name type="scientific">Malus baccata</name>
    <name type="common">Siberian crab apple</name>
    <name type="synonym">Pyrus baccata</name>
    <dbReference type="NCBI Taxonomy" id="106549"/>
    <lineage>
        <taxon>Eukaryota</taxon>
        <taxon>Viridiplantae</taxon>
        <taxon>Streptophyta</taxon>
        <taxon>Embryophyta</taxon>
        <taxon>Tracheophyta</taxon>
        <taxon>Spermatophyta</taxon>
        <taxon>Magnoliopsida</taxon>
        <taxon>eudicotyledons</taxon>
        <taxon>Gunneridae</taxon>
        <taxon>Pentapetalae</taxon>
        <taxon>rosids</taxon>
        <taxon>fabids</taxon>
        <taxon>Rosales</taxon>
        <taxon>Rosaceae</taxon>
        <taxon>Amygdaloideae</taxon>
        <taxon>Maleae</taxon>
        <taxon>Malus</taxon>
    </lineage>
</organism>